<dbReference type="InterPro" id="IPR036397">
    <property type="entry name" value="RNaseH_sf"/>
</dbReference>
<dbReference type="Gene3D" id="1.10.10.10">
    <property type="entry name" value="Winged helix-like DNA-binding domain superfamily/Winged helix DNA-binding domain"/>
    <property type="match status" value="1"/>
</dbReference>
<name>A0ABX7QNY6_9GAMM</name>
<dbReference type="PROSITE" id="PS51702">
    <property type="entry name" value="HTH_MU"/>
    <property type="match status" value="1"/>
</dbReference>
<dbReference type="InterPro" id="IPR015378">
    <property type="entry name" value="Transposase-like_Mu_C"/>
</dbReference>
<dbReference type="InterPro" id="IPR004189">
    <property type="entry name" value="Phage_Mu_transposase"/>
</dbReference>
<dbReference type="Pfam" id="PF02914">
    <property type="entry name" value="DDE_2"/>
    <property type="match status" value="1"/>
</dbReference>
<dbReference type="Gene3D" id="2.30.30.130">
    <property type="entry name" value="Transposase, Mu, C-terminal"/>
    <property type="match status" value="1"/>
</dbReference>
<dbReference type="Pfam" id="PF02316">
    <property type="entry name" value="HTH_Tnp_Mu_1"/>
    <property type="match status" value="1"/>
</dbReference>
<dbReference type="Pfam" id="PF09299">
    <property type="entry name" value="Mu-transpos_C"/>
    <property type="match status" value="1"/>
</dbReference>
<dbReference type="Gene3D" id="1.10.10.60">
    <property type="entry name" value="Homeodomain-like"/>
    <property type="match status" value="2"/>
</dbReference>
<proteinExistence type="predicted"/>
<dbReference type="InterPro" id="IPR009057">
    <property type="entry name" value="Homeodomain-like_sf"/>
</dbReference>
<dbReference type="InterPro" id="IPR015126">
    <property type="entry name" value="Mu_I-gamma"/>
</dbReference>
<gene>
    <name evidence="2" type="ORF">JYB87_12615</name>
</gene>
<dbReference type="Proteomes" id="UP000662770">
    <property type="component" value="Chromosome"/>
</dbReference>
<sequence>MNNEIWVTVKDCTGLPAMPDSDRGCRKALERYAESHPSLQRKKQGTKAFEYHLSILPAATRAALLARQGKLEFDGKLLNLPKPAQPRYDRDALWAVWERAGSKAQEKAKRKVEYVRAFHALVATGCGKMDAYAHICREFDVSKPTLIRDVLKVVGYDTADWLPQLLTKHQIGAINSADERRADVDEEAWACFKADYLRLEQPSFKGCYYRLKDAAKQKGWAVPSVKSLERRLKAEVPHEQQVLLRQGEHALMQLYPPQERTVEDIVAMEWINGDGYLHNVFVRWYNGDIVRPKTWFWQDIRTRKILGWRTGISENTDTIRLSLMDVVREYGIPREITIDNTRAAANKWLTGGVPNRYRFKVNKDDPLGLIPMMGIKLHWSSVYFGKGHGQAKPIERAFGVGGLDEFVDRNTALAGAYTGSNPTAKPDNYGSKAIPVELFMQVLADGIRQYNQRPNRQTEVCRGVLSFEDAFNNSYANAVVRKPNAEQVRMLMLSAEAVRVGRHATVTLDAGGCIAGRKNRYHHDALFQHIGKKVVVRFDPDNLQSSVVCYTLNGLLIAEAACIEKTAFGDTDAAREHKRHRTQFVKANKLAAKANQQMDAIEAAELMRQTTPDTPTTPAPAASELVHLRHGNTVRKVAVAADIEEQIDTDTLFDAGVAQLMAAKKAREL</sequence>
<dbReference type="InterPro" id="IPR036388">
    <property type="entry name" value="WH-like_DNA-bd_sf"/>
</dbReference>
<protein>
    <submittedName>
        <fullName evidence="2">Mu transposase C-terminal domain-containing protein</fullName>
    </submittedName>
</protein>
<dbReference type="InterPro" id="IPR009061">
    <property type="entry name" value="DNA-bd_dom_put_sf"/>
</dbReference>
<feature type="domain" description="HTH Mu-type" evidence="1">
    <location>
        <begin position="3"/>
        <end position="72"/>
    </location>
</feature>
<organism evidence="2 3">
    <name type="scientific">Shewanella avicenniae</name>
    <dbReference type="NCBI Taxonomy" id="2814294"/>
    <lineage>
        <taxon>Bacteria</taxon>
        <taxon>Pseudomonadati</taxon>
        <taxon>Pseudomonadota</taxon>
        <taxon>Gammaproteobacteria</taxon>
        <taxon>Alteromonadales</taxon>
        <taxon>Shewanellaceae</taxon>
        <taxon>Shewanella</taxon>
    </lineage>
</organism>
<dbReference type="Gene3D" id="3.30.420.10">
    <property type="entry name" value="Ribonuclease H-like superfamily/Ribonuclease H"/>
    <property type="match status" value="1"/>
</dbReference>
<dbReference type="Pfam" id="PF09039">
    <property type="entry name" value="HTH_Tnp_Mu_2"/>
    <property type="match status" value="1"/>
</dbReference>
<reference evidence="2 3" key="1">
    <citation type="submission" date="2021-03" db="EMBL/GenBank/DDBJ databases">
        <title>Novel species identification of genus Shewanella.</title>
        <authorList>
            <person name="Liu G."/>
            <person name="Zhang Q."/>
        </authorList>
    </citation>
    <scope>NUCLEOTIDE SEQUENCE [LARGE SCALE GENOMIC DNA]</scope>
    <source>
        <strain evidence="2 3">FJAT-51800</strain>
    </source>
</reference>
<dbReference type="SUPFAM" id="SSF46689">
    <property type="entry name" value="Homeodomain-like"/>
    <property type="match status" value="2"/>
</dbReference>
<dbReference type="InterPro" id="IPR003314">
    <property type="entry name" value="Mu-type_HTH"/>
</dbReference>
<dbReference type="RefSeq" id="WP_207353836.1">
    <property type="nucleotide sequence ID" value="NZ_CP071503.1"/>
</dbReference>
<accession>A0ABX7QNY6</accession>
<evidence type="ECO:0000313" key="3">
    <source>
        <dbReference type="Proteomes" id="UP000662770"/>
    </source>
</evidence>
<dbReference type="SUPFAM" id="SSF53098">
    <property type="entry name" value="Ribonuclease H-like"/>
    <property type="match status" value="1"/>
</dbReference>
<dbReference type="SUPFAM" id="SSF50610">
    <property type="entry name" value="mu transposase, C-terminal domain"/>
    <property type="match status" value="1"/>
</dbReference>
<dbReference type="InterPro" id="IPR012337">
    <property type="entry name" value="RNaseH-like_sf"/>
</dbReference>
<dbReference type="SUPFAM" id="SSF46955">
    <property type="entry name" value="Putative DNA-binding domain"/>
    <property type="match status" value="1"/>
</dbReference>
<dbReference type="Gene3D" id="6.10.250.2550">
    <property type="match status" value="1"/>
</dbReference>
<keyword evidence="3" id="KW-1185">Reference proteome</keyword>
<evidence type="ECO:0000259" key="1">
    <source>
        <dbReference type="PROSITE" id="PS51702"/>
    </source>
</evidence>
<dbReference type="EMBL" id="CP071503">
    <property type="protein sequence ID" value="QSX32595.1"/>
    <property type="molecule type" value="Genomic_DNA"/>
</dbReference>
<evidence type="ECO:0000313" key="2">
    <source>
        <dbReference type="EMBL" id="QSX32595.1"/>
    </source>
</evidence>
<dbReference type="InterPro" id="IPR009004">
    <property type="entry name" value="Transposase_Mu_C"/>
</dbReference>